<name>A0A1F5FYT0_9BACT</name>
<gene>
    <name evidence="3" type="ORF">A2165_03205</name>
</gene>
<dbReference type="EMBL" id="MFAU01000013">
    <property type="protein sequence ID" value="OGD84745.1"/>
    <property type="molecule type" value="Genomic_DNA"/>
</dbReference>
<dbReference type="Proteomes" id="UP000179252">
    <property type="component" value="Unassembled WGS sequence"/>
</dbReference>
<accession>A0A1F5FYT0</accession>
<reference evidence="3 4" key="1">
    <citation type="journal article" date="2016" name="Nat. Commun.">
        <title>Thousands of microbial genomes shed light on interconnected biogeochemical processes in an aquifer system.</title>
        <authorList>
            <person name="Anantharaman K."/>
            <person name="Brown C.T."/>
            <person name="Hug L.A."/>
            <person name="Sharon I."/>
            <person name="Castelle C.J."/>
            <person name="Probst A.J."/>
            <person name="Thomas B.C."/>
            <person name="Singh A."/>
            <person name="Wilkins M.J."/>
            <person name="Karaoz U."/>
            <person name="Brodie E.L."/>
            <person name="Williams K.H."/>
            <person name="Hubbard S.S."/>
            <person name="Banfield J.F."/>
        </authorList>
    </citation>
    <scope>NUCLEOTIDE SEQUENCE [LARGE SCALE GENOMIC DNA]</scope>
</reference>
<evidence type="ECO:0000313" key="3">
    <source>
        <dbReference type="EMBL" id="OGD84745.1"/>
    </source>
</evidence>
<feature type="region of interest" description="Disordered" evidence="1">
    <location>
        <begin position="85"/>
        <end position="104"/>
    </location>
</feature>
<sequence length="104" mass="11657">MGKFEICACSLLAVALFLGGVALIISHIPFWSEFLGVPATLFGFGFIILTFDELNQLTLEDEVERRPFLKPSWNPSFFATRTSKSSVTPKKSIRKRIKKKATFG</sequence>
<feature type="transmembrane region" description="Helical" evidence="2">
    <location>
        <begin position="34"/>
        <end position="51"/>
    </location>
</feature>
<organism evidence="3 4">
    <name type="scientific">Candidatus Curtissbacteria bacterium RBG_13_40_7</name>
    <dbReference type="NCBI Taxonomy" id="1797706"/>
    <lineage>
        <taxon>Bacteria</taxon>
        <taxon>Candidatus Curtissiibacteriota</taxon>
    </lineage>
</organism>
<comment type="caution">
    <text evidence="3">The sequence shown here is derived from an EMBL/GenBank/DDBJ whole genome shotgun (WGS) entry which is preliminary data.</text>
</comment>
<evidence type="ECO:0000256" key="1">
    <source>
        <dbReference type="SAM" id="MobiDB-lite"/>
    </source>
</evidence>
<keyword evidence="2" id="KW-0812">Transmembrane</keyword>
<evidence type="ECO:0000313" key="4">
    <source>
        <dbReference type="Proteomes" id="UP000179252"/>
    </source>
</evidence>
<evidence type="ECO:0000256" key="2">
    <source>
        <dbReference type="SAM" id="Phobius"/>
    </source>
</evidence>
<keyword evidence="2" id="KW-0472">Membrane</keyword>
<feature type="transmembrane region" description="Helical" evidence="2">
    <location>
        <begin position="7"/>
        <end position="28"/>
    </location>
</feature>
<proteinExistence type="predicted"/>
<dbReference type="AlphaFoldDB" id="A0A1F5FYT0"/>
<keyword evidence="2" id="KW-1133">Transmembrane helix</keyword>
<feature type="compositionally biased region" description="Basic residues" evidence="1">
    <location>
        <begin position="91"/>
        <end position="104"/>
    </location>
</feature>
<protein>
    <submittedName>
        <fullName evidence="3">Uncharacterized protein</fullName>
    </submittedName>
</protein>